<organism evidence="2 3">
    <name type="scientific">Solirubrobacter pauli</name>
    <dbReference type="NCBI Taxonomy" id="166793"/>
    <lineage>
        <taxon>Bacteria</taxon>
        <taxon>Bacillati</taxon>
        <taxon>Actinomycetota</taxon>
        <taxon>Thermoleophilia</taxon>
        <taxon>Solirubrobacterales</taxon>
        <taxon>Solirubrobacteraceae</taxon>
        <taxon>Solirubrobacter</taxon>
    </lineage>
</organism>
<dbReference type="EMBL" id="RBIL01000001">
    <property type="protein sequence ID" value="RKQ91401.1"/>
    <property type="molecule type" value="Genomic_DNA"/>
</dbReference>
<protein>
    <submittedName>
        <fullName evidence="2">Uncharacterized protein</fullName>
    </submittedName>
</protein>
<gene>
    <name evidence="2" type="ORF">C8N24_1223</name>
</gene>
<accession>A0A660LFA3</accession>
<keyword evidence="1" id="KW-1133">Transmembrane helix</keyword>
<reference evidence="2 3" key="1">
    <citation type="submission" date="2018-10" db="EMBL/GenBank/DDBJ databases">
        <title>Genomic Encyclopedia of Archaeal and Bacterial Type Strains, Phase II (KMG-II): from individual species to whole genera.</title>
        <authorList>
            <person name="Goeker M."/>
        </authorList>
    </citation>
    <scope>NUCLEOTIDE SEQUENCE [LARGE SCALE GENOMIC DNA]</scope>
    <source>
        <strain evidence="2 3">DSM 14954</strain>
    </source>
</reference>
<comment type="caution">
    <text evidence="2">The sequence shown here is derived from an EMBL/GenBank/DDBJ whole genome shotgun (WGS) entry which is preliminary data.</text>
</comment>
<dbReference type="RefSeq" id="WP_121248977.1">
    <property type="nucleotide sequence ID" value="NZ_RBIL01000001.1"/>
</dbReference>
<evidence type="ECO:0000313" key="2">
    <source>
        <dbReference type="EMBL" id="RKQ91401.1"/>
    </source>
</evidence>
<keyword evidence="1" id="KW-0472">Membrane</keyword>
<dbReference type="Proteomes" id="UP000278962">
    <property type="component" value="Unassembled WGS sequence"/>
</dbReference>
<keyword evidence="3" id="KW-1185">Reference proteome</keyword>
<sequence>MKLLNRNDERRIANAVIADPEEHTVMDSGGAVRSIQAANVDMPEDQLLALWKPVNLERLARTYWKYLSRVTLGIIRVTYTDEERLVVVIGRPLVLLRFRKPEYDMSDGRGIVRWEIQDGLLVAQRDEGYLEIDVKRIESDRPGYARIHVEVEIANFYPSIATWIARWVYVNTQSRIHVLVTHGFLRSLAKLELEESVVGNFAEEERQGGAVNVGDTPWQGVAVLTVLGGGLASYLRFRRARRAKRGWRRWS</sequence>
<keyword evidence="1" id="KW-0812">Transmembrane</keyword>
<evidence type="ECO:0000256" key="1">
    <source>
        <dbReference type="SAM" id="Phobius"/>
    </source>
</evidence>
<evidence type="ECO:0000313" key="3">
    <source>
        <dbReference type="Proteomes" id="UP000278962"/>
    </source>
</evidence>
<dbReference type="AlphaFoldDB" id="A0A660LFA3"/>
<name>A0A660LFA3_9ACTN</name>
<proteinExistence type="predicted"/>
<feature type="transmembrane region" description="Helical" evidence="1">
    <location>
        <begin position="218"/>
        <end position="237"/>
    </location>
</feature>
<dbReference type="OrthoDB" id="5242755at2"/>